<dbReference type="SUPFAM" id="SSF54719">
    <property type="entry name" value="Fe,Mn superoxide dismutase (SOD), C-terminal domain"/>
    <property type="match status" value="1"/>
</dbReference>
<evidence type="ECO:0000313" key="2">
    <source>
        <dbReference type="EMBL" id="SHN87008.1"/>
    </source>
</evidence>
<sequence length="50" mass="5842">MLDMWEHAFDLQYRNVKNDCIAAWWNVVNRADVTRRFTTARSATQGLVVA</sequence>
<protein>
    <submittedName>
        <fullName evidence="2">Iron/manganese superoxide dismutase, C-terminal domain</fullName>
    </submittedName>
</protein>
<organism evidence="2 3">
    <name type="scientific">Geodermatophilus obscurus</name>
    <dbReference type="NCBI Taxonomy" id="1861"/>
    <lineage>
        <taxon>Bacteria</taxon>
        <taxon>Bacillati</taxon>
        <taxon>Actinomycetota</taxon>
        <taxon>Actinomycetes</taxon>
        <taxon>Geodermatophilales</taxon>
        <taxon>Geodermatophilaceae</taxon>
        <taxon>Geodermatophilus</taxon>
    </lineage>
</organism>
<dbReference type="EMBL" id="FRDM01000032">
    <property type="protein sequence ID" value="SHN87008.1"/>
    <property type="molecule type" value="Genomic_DNA"/>
</dbReference>
<feature type="domain" description="Manganese/iron superoxide dismutase C-terminal" evidence="1">
    <location>
        <begin position="2"/>
        <end position="36"/>
    </location>
</feature>
<reference evidence="2 3" key="1">
    <citation type="submission" date="2016-12" db="EMBL/GenBank/DDBJ databases">
        <authorList>
            <person name="Song W.-J."/>
            <person name="Kurnit D.M."/>
        </authorList>
    </citation>
    <scope>NUCLEOTIDE SEQUENCE [LARGE SCALE GENOMIC DNA]</scope>
    <source>
        <strain evidence="2 3">DSM 43162</strain>
    </source>
</reference>
<dbReference type="Pfam" id="PF02777">
    <property type="entry name" value="Sod_Fe_C"/>
    <property type="match status" value="1"/>
</dbReference>
<gene>
    <name evidence="2" type="ORF">SAMN05660350_04057</name>
</gene>
<dbReference type="AlphaFoldDB" id="A0A1M7UVN7"/>
<dbReference type="InterPro" id="IPR019832">
    <property type="entry name" value="Mn/Fe_SOD_C"/>
</dbReference>
<name>A0A1M7UVN7_9ACTN</name>
<dbReference type="Gene3D" id="3.55.40.20">
    <property type="entry name" value="Iron/manganese superoxide dismutase, C-terminal domain"/>
    <property type="match status" value="1"/>
</dbReference>
<dbReference type="GO" id="GO:0004784">
    <property type="term" value="F:superoxide dismutase activity"/>
    <property type="evidence" value="ECO:0007669"/>
    <property type="project" value="InterPro"/>
</dbReference>
<dbReference type="InterPro" id="IPR036314">
    <property type="entry name" value="SOD_C_sf"/>
</dbReference>
<dbReference type="Proteomes" id="UP000184428">
    <property type="component" value="Unassembled WGS sequence"/>
</dbReference>
<evidence type="ECO:0000313" key="3">
    <source>
        <dbReference type="Proteomes" id="UP000184428"/>
    </source>
</evidence>
<evidence type="ECO:0000259" key="1">
    <source>
        <dbReference type="Pfam" id="PF02777"/>
    </source>
</evidence>
<accession>A0A1M7UVN7</accession>
<dbReference type="GO" id="GO:0046872">
    <property type="term" value="F:metal ion binding"/>
    <property type="evidence" value="ECO:0007669"/>
    <property type="project" value="InterPro"/>
</dbReference>
<proteinExistence type="predicted"/>